<dbReference type="EMBL" id="KV750078">
    <property type="protein sequence ID" value="OCL06387.1"/>
    <property type="molecule type" value="Genomic_DNA"/>
</dbReference>
<feature type="transmembrane region" description="Helical" evidence="8">
    <location>
        <begin position="103"/>
        <end position="126"/>
    </location>
</feature>
<evidence type="ECO:0000256" key="7">
    <source>
        <dbReference type="SAM" id="MobiDB-lite"/>
    </source>
</evidence>
<name>A0A8E2EWV3_9PEZI</name>
<dbReference type="GO" id="GO:0022857">
    <property type="term" value="F:transmembrane transporter activity"/>
    <property type="evidence" value="ECO:0007669"/>
    <property type="project" value="InterPro"/>
</dbReference>
<dbReference type="SUPFAM" id="SSF103473">
    <property type="entry name" value="MFS general substrate transporter"/>
    <property type="match status" value="2"/>
</dbReference>
<feature type="transmembrane region" description="Helical" evidence="8">
    <location>
        <begin position="527"/>
        <end position="545"/>
    </location>
</feature>
<dbReference type="OrthoDB" id="10021397at2759"/>
<feature type="transmembrane region" description="Helical" evidence="8">
    <location>
        <begin position="414"/>
        <end position="436"/>
    </location>
</feature>
<evidence type="ECO:0000256" key="8">
    <source>
        <dbReference type="SAM" id="Phobius"/>
    </source>
</evidence>
<reference evidence="10 11" key="1">
    <citation type="journal article" date="2016" name="Nat. Commun.">
        <title>Ectomycorrhizal ecology is imprinted in the genome of the dominant symbiotic fungus Cenococcum geophilum.</title>
        <authorList>
            <consortium name="DOE Joint Genome Institute"/>
            <person name="Peter M."/>
            <person name="Kohler A."/>
            <person name="Ohm R.A."/>
            <person name="Kuo A."/>
            <person name="Krutzmann J."/>
            <person name="Morin E."/>
            <person name="Arend M."/>
            <person name="Barry K.W."/>
            <person name="Binder M."/>
            <person name="Choi C."/>
            <person name="Clum A."/>
            <person name="Copeland A."/>
            <person name="Grisel N."/>
            <person name="Haridas S."/>
            <person name="Kipfer T."/>
            <person name="LaButti K."/>
            <person name="Lindquist E."/>
            <person name="Lipzen A."/>
            <person name="Maire R."/>
            <person name="Meier B."/>
            <person name="Mihaltcheva S."/>
            <person name="Molinier V."/>
            <person name="Murat C."/>
            <person name="Poggeler S."/>
            <person name="Quandt C.A."/>
            <person name="Sperisen C."/>
            <person name="Tritt A."/>
            <person name="Tisserant E."/>
            <person name="Crous P.W."/>
            <person name="Henrissat B."/>
            <person name="Nehls U."/>
            <person name="Egli S."/>
            <person name="Spatafora J.W."/>
            <person name="Grigoriev I.V."/>
            <person name="Martin F.M."/>
        </authorList>
    </citation>
    <scope>NUCLEOTIDE SEQUENCE [LARGE SCALE GENOMIC DNA]</scope>
    <source>
        <strain evidence="10 11">CBS 207.34</strain>
    </source>
</reference>
<dbReference type="AlphaFoldDB" id="A0A8E2EWV3"/>
<evidence type="ECO:0000313" key="11">
    <source>
        <dbReference type="Proteomes" id="UP000250140"/>
    </source>
</evidence>
<feature type="domain" description="Major facilitator superfamily (MFS) profile" evidence="9">
    <location>
        <begin position="68"/>
        <end position="550"/>
    </location>
</feature>
<feature type="compositionally biased region" description="Polar residues" evidence="7">
    <location>
        <begin position="1"/>
        <end position="15"/>
    </location>
</feature>
<proteinExistence type="inferred from homology"/>
<evidence type="ECO:0000313" key="10">
    <source>
        <dbReference type="EMBL" id="OCL06387.1"/>
    </source>
</evidence>
<keyword evidence="6 8" id="KW-0472">Membrane</keyword>
<evidence type="ECO:0000259" key="9">
    <source>
        <dbReference type="PROSITE" id="PS50850"/>
    </source>
</evidence>
<dbReference type="PANTHER" id="PTHR23501">
    <property type="entry name" value="MAJOR FACILITATOR SUPERFAMILY"/>
    <property type="match status" value="1"/>
</dbReference>
<keyword evidence="4 8" id="KW-0812">Transmembrane</keyword>
<feature type="transmembrane region" description="Helical" evidence="8">
    <location>
        <begin position="158"/>
        <end position="179"/>
    </location>
</feature>
<keyword evidence="3" id="KW-0813">Transport</keyword>
<organism evidence="10 11">
    <name type="scientific">Glonium stellatum</name>
    <dbReference type="NCBI Taxonomy" id="574774"/>
    <lineage>
        <taxon>Eukaryota</taxon>
        <taxon>Fungi</taxon>
        <taxon>Dikarya</taxon>
        <taxon>Ascomycota</taxon>
        <taxon>Pezizomycotina</taxon>
        <taxon>Dothideomycetes</taxon>
        <taxon>Pleosporomycetidae</taxon>
        <taxon>Gloniales</taxon>
        <taxon>Gloniaceae</taxon>
        <taxon>Glonium</taxon>
    </lineage>
</organism>
<evidence type="ECO:0000256" key="5">
    <source>
        <dbReference type="ARBA" id="ARBA00022989"/>
    </source>
</evidence>
<dbReference type="GO" id="GO:0005886">
    <property type="term" value="C:plasma membrane"/>
    <property type="evidence" value="ECO:0007669"/>
    <property type="project" value="TreeGrafter"/>
</dbReference>
<comment type="subcellular location">
    <subcellularLocation>
        <location evidence="1">Membrane</location>
        <topology evidence="1">Multi-pass membrane protein</topology>
    </subcellularLocation>
</comment>
<protein>
    <submittedName>
        <fullName evidence="10">MFS general substrate transporter</fullName>
    </submittedName>
</protein>
<evidence type="ECO:0000256" key="4">
    <source>
        <dbReference type="ARBA" id="ARBA00022692"/>
    </source>
</evidence>
<dbReference type="Gene3D" id="1.20.1250.20">
    <property type="entry name" value="MFS general substrate transporter like domains"/>
    <property type="match status" value="2"/>
</dbReference>
<accession>A0A8E2EWV3</accession>
<gene>
    <name evidence="10" type="ORF">AOQ84DRAFT_411140</name>
</gene>
<feature type="transmembrane region" description="Helical" evidence="8">
    <location>
        <begin position="132"/>
        <end position="151"/>
    </location>
</feature>
<feature type="transmembrane region" description="Helical" evidence="8">
    <location>
        <begin position="383"/>
        <end position="402"/>
    </location>
</feature>
<evidence type="ECO:0000256" key="2">
    <source>
        <dbReference type="ARBA" id="ARBA00007520"/>
    </source>
</evidence>
<comment type="similarity">
    <text evidence="2">Belongs to the major facilitator superfamily. TCR/Tet family.</text>
</comment>
<dbReference type="PANTHER" id="PTHR23501:SF12">
    <property type="entry name" value="MAJOR FACILITATOR SUPERFAMILY (MFS) PROFILE DOMAIN-CONTAINING PROTEIN-RELATED"/>
    <property type="match status" value="1"/>
</dbReference>
<evidence type="ECO:0000256" key="3">
    <source>
        <dbReference type="ARBA" id="ARBA00022448"/>
    </source>
</evidence>
<feature type="region of interest" description="Disordered" evidence="7">
    <location>
        <begin position="1"/>
        <end position="53"/>
    </location>
</feature>
<dbReference type="InterPro" id="IPR036259">
    <property type="entry name" value="MFS_trans_sf"/>
</dbReference>
<dbReference type="InterPro" id="IPR020846">
    <property type="entry name" value="MFS_dom"/>
</dbReference>
<keyword evidence="5 8" id="KW-1133">Transmembrane helix</keyword>
<feature type="transmembrane region" description="Helical" evidence="8">
    <location>
        <begin position="448"/>
        <end position="471"/>
    </location>
</feature>
<evidence type="ECO:0000256" key="6">
    <source>
        <dbReference type="ARBA" id="ARBA00023136"/>
    </source>
</evidence>
<feature type="transmembrane region" description="Helical" evidence="8">
    <location>
        <begin position="247"/>
        <end position="273"/>
    </location>
</feature>
<dbReference type="Proteomes" id="UP000250140">
    <property type="component" value="Unassembled WGS sequence"/>
</dbReference>
<evidence type="ECO:0000256" key="1">
    <source>
        <dbReference type="ARBA" id="ARBA00004141"/>
    </source>
</evidence>
<feature type="compositionally biased region" description="Basic and acidic residues" evidence="7">
    <location>
        <begin position="18"/>
        <end position="29"/>
    </location>
</feature>
<feature type="transmembrane region" description="Helical" evidence="8">
    <location>
        <begin position="279"/>
        <end position="298"/>
    </location>
</feature>
<feature type="transmembrane region" description="Helical" evidence="8">
    <location>
        <begin position="199"/>
        <end position="226"/>
    </location>
</feature>
<feature type="transmembrane region" description="Helical" evidence="8">
    <location>
        <begin position="359"/>
        <end position="376"/>
    </location>
</feature>
<sequence>MATPLARSTSTSNADLVSEFKGDDTKDSLPDLSDFPAVDAEKGSLEAPNEGSRPIPGAQYNNWQWIAVLAAIYSSAFLYGLDNTIVADIQAAAVETFGEVEKLGWLGIGFPLGSIATILSLSKAFGIFDVKWLYLGSLIMFEAGSALCGGAPSMNALIVGRVWAGAGGAGMYLGVLNLLSINTTMQKRSLYMSGCGVVWGVGCILGPAFYINLVLFAVFIPVYVFVLDSYQPQPNISFGEKLKHIDWVGVVLNAAVYCTFVMVFTFGGATWAWNDGRTIALFVVFGLILIAFVITQYFSFLTIPANRLFPGDFLRHRSLILLYICQACAATSLFIPIYYIPLFFQFTRGDNGVDAAVRLLPFIILTIFFTMLNGALMPKVGHYMPFFFIASVFVTIGGAVMYATVTPSTPNATIYGYSVLMAVGAGLSQQAAYSVAPAKVAPNRVPDAVGFINAAQIGAIVIALTITSTVFQNTGYRHVAAALKGLDFTSADIHAALAGAKSAVFVSAPEDVKAKVVKGIVEAISDGYILVIVAGALGLVCSLFLKRERLFMEAGAGA</sequence>
<feature type="transmembrane region" description="Helical" evidence="8">
    <location>
        <begin position="319"/>
        <end position="339"/>
    </location>
</feature>
<dbReference type="InterPro" id="IPR011701">
    <property type="entry name" value="MFS"/>
</dbReference>
<dbReference type="PROSITE" id="PS50850">
    <property type="entry name" value="MFS"/>
    <property type="match status" value="1"/>
</dbReference>
<keyword evidence="11" id="KW-1185">Reference proteome</keyword>
<feature type="transmembrane region" description="Helical" evidence="8">
    <location>
        <begin position="63"/>
        <end position="82"/>
    </location>
</feature>
<dbReference type="Pfam" id="PF07690">
    <property type="entry name" value="MFS_1"/>
    <property type="match status" value="1"/>
</dbReference>